<dbReference type="Proteomes" id="UP000005732">
    <property type="component" value="Unassembled WGS sequence"/>
</dbReference>
<evidence type="ECO:0000313" key="1">
    <source>
        <dbReference type="EMBL" id="EJC83785.1"/>
    </source>
</evidence>
<dbReference type="EMBL" id="JH719393">
    <property type="protein sequence ID" value="EJC84624.1"/>
    <property type="molecule type" value="Genomic_DNA"/>
</dbReference>
<organism evidence="1">
    <name type="scientific">Rhizobium leguminosarum bv. trifolii WSM2297</name>
    <dbReference type="NCBI Taxonomy" id="754762"/>
    <lineage>
        <taxon>Bacteria</taxon>
        <taxon>Pseudomonadati</taxon>
        <taxon>Pseudomonadota</taxon>
        <taxon>Alphaproteobacteria</taxon>
        <taxon>Hyphomicrobiales</taxon>
        <taxon>Rhizobiaceae</taxon>
        <taxon>Rhizobium/Agrobacterium group</taxon>
        <taxon>Rhizobium</taxon>
    </lineage>
</organism>
<gene>
    <name evidence="1" type="ORF">Rleg4DRAFT_5567</name>
    <name evidence="2" type="ORF">Rleg4DRAFT_6455</name>
</gene>
<accession>J0CV71</accession>
<evidence type="ECO:0000313" key="2">
    <source>
        <dbReference type="EMBL" id="EJC84624.1"/>
    </source>
</evidence>
<reference evidence="1" key="1">
    <citation type="submission" date="2012-02" db="EMBL/GenBank/DDBJ databases">
        <title>Improved High-Quality Draft Sequence of Rhizobium leguminosarum bv. trifolii WSM2297.</title>
        <authorList>
            <consortium name="US DOE Joint Genome Institute"/>
            <person name="Lucas S."/>
            <person name="Han J."/>
            <person name="Lapidus A."/>
            <person name="Cheng J.-F."/>
            <person name="Goodwin L."/>
            <person name="Pitluck S."/>
            <person name="Peters L."/>
            <person name="Ovchinnikova G."/>
            <person name="Zhang X."/>
            <person name="Detter J.C."/>
            <person name="Han C."/>
            <person name="Tapia R."/>
            <person name="Land M."/>
            <person name="Hauser L."/>
            <person name="Kyrpides N."/>
            <person name="Ivanova N."/>
            <person name="Pagani I."/>
            <person name="Brau L."/>
            <person name="Yates R."/>
            <person name="O'Hara G."/>
            <person name="Rui T."/>
            <person name="Howieson J."/>
            <person name="Reeve W."/>
            <person name="Woyke T."/>
        </authorList>
    </citation>
    <scope>NUCLEOTIDE SEQUENCE [LARGE SCALE GENOMIC DNA]</scope>
    <source>
        <strain evidence="1">WSM2297</strain>
    </source>
</reference>
<proteinExistence type="predicted"/>
<protein>
    <submittedName>
        <fullName evidence="1">Uncharacterized protein</fullName>
    </submittedName>
</protein>
<dbReference type="EMBL" id="JH719393">
    <property type="protein sequence ID" value="EJC83785.1"/>
    <property type="molecule type" value="Genomic_DNA"/>
</dbReference>
<name>J0CV71_RHILT</name>
<dbReference type="HOGENOM" id="CLU_3405083_0_0_5"/>
<sequence length="30" mass="3378">MQKLLPMTMQLILRGLIARSGAIWAGKHSR</sequence>
<dbReference type="AlphaFoldDB" id="J0CV71"/>